<dbReference type="Pfam" id="PF13920">
    <property type="entry name" value="zf-C3HC4_3"/>
    <property type="match status" value="1"/>
</dbReference>
<gene>
    <name evidence="3" type="ORF">PBAH0796_LOCUS4324</name>
</gene>
<dbReference type="AlphaFoldDB" id="A0A7R9ZZT9"/>
<proteinExistence type="predicted"/>
<organism evidence="3">
    <name type="scientific">Pyrodinium bahamense</name>
    <dbReference type="NCBI Taxonomy" id="73915"/>
    <lineage>
        <taxon>Eukaryota</taxon>
        <taxon>Sar</taxon>
        <taxon>Alveolata</taxon>
        <taxon>Dinophyceae</taxon>
        <taxon>Gonyaulacales</taxon>
        <taxon>Pyrocystaceae</taxon>
        <taxon>Pyrodinium</taxon>
    </lineage>
</organism>
<keyword evidence="1" id="KW-0862">Zinc</keyword>
<feature type="domain" description="RING-type" evidence="2">
    <location>
        <begin position="153"/>
        <end position="192"/>
    </location>
</feature>
<dbReference type="Gene3D" id="3.30.40.10">
    <property type="entry name" value="Zinc/RING finger domain, C3HC4 (zinc finger)"/>
    <property type="match status" value="1"/>
</dbReference>
<dbReference type="InterPro" id="IPR013083">
    <property type="entry name" value="Znf_RING/FYVE/PHD"/>
</dbReference>
<dbReference type="PROSITE" id="PS50089">
    <property type="entry name" value="ZF_RING_2"/>
    <property type="match status" value="1"/>
</dbReference>
<dbReference type="SUPFAM" id="SSF57850">
    <property type="entry name" value="RING/U-box"/>
    <property type="match status" value="1"/>
</dbReference>
<sequence length="202" mass="21775">MALAGGVAAMRAALVGNQVIVTAPGLGCLGAGRALDAMETPDAEAIRESEAEDGKPYQDFLMWPDSEEHVLYAGQFRGKLPHGTGRLFWKETQVESFVGEFRWGRLREGVFISKHQAAIGRLREVEEESSGSEARLVVAGFQPESAYDPTEPCAICLERPSILTEGRVMVPCHHGCVCSPCLPGVSECPLCRAQVSGTVRVC</sequence>
<accession>A0A7R9ZZT9</accession>
<protein>
    <recommendedName>
        <fullName evidence="2">RING-type domain-containing protein</fullName>
    </recommendedName>
</protein>
<evidence type="ECO:0000256" key="1">
    <source>
        <dbReference type="PROSITE-ProRule" id="PRU00175"/>
    </source>
</evidence>
<reference evidence="3" key="1">
    <citation type="submission" date="2021-01" db="EMBL/GenBank/DDBJ databases">
        <authorList>
            <person name="Corre E."/>
            <person name="Pelletier E."/>
            <person name="Niang G."/>
            <person name="Scheremetjew M."/>
            <person name="Finn R."/>
            <person name="Kale V."/>
            <person name="Holt S."/>
            <person name="Cochrane G."/>
            <person name="Meng A."/>
            <person name="Brown T."/>
            <person name="Cohen L."/>
        </authorList>
    </citation>
    <scope>NUCLEOTIDE SEQUENCE</scope>
    <source>
        <strain evidence="3">Pbaha01</strain>
    </source>
</reference>
<name>A0A7R9ZZT9_9DINO</name>
<dbReference type="EMBL" id="HBEG01007340">
    <property type="protein sequence ID" value="CAD8348585.1"/>
    <property type="molecule type" value="Transcribed_RNA"/>
</dbReference>
<keyword evidence="1" id="KW-0863">Zinc-finger</keyword>
<evidence type="ECO:0000259" key="2">
    <source>
        <dbReference type="PROSITE" id="PS50089"/>
    </source>
</evidence>
<dbReference type="GO" id="GO:0008270">
    <property type="term" value="F:zinc ion binding"/>
    <property type="evidence" value="ECO:0007669"/>
    <property type="project" value="UniProtKB-KW"/>
</dbReference>
<dbReference type="InterPro" id="IPR001841">
    <property type="entry name" value="Znf_RING"/>
</dbReference>
<keyword evidence="1" id="KW-0479">Metal-binding</keyword>
<evidence type="ECO:0000313" key="3">
    <source>
        <dbReference type="EMBL" id="CAD8348585.1"/>
    </source>
</evidence>